<sequence>MIAICGVSYVVQPRSKPSNPLHTDPPLPTPLAGPLSLVRGLAVRPSPRLLTVAVVMSKHNIEDVAKPKDKDSNLIAVAVPPTDHQCANKSLPNRCFIND</sequence>
<comment type="caution">
    <text evidence="1">The sequence shown here is derived from an EMBL/GenBank/DDBJ whole genome shotgun (WGS) entry which is preliminary data.</text>
</comment>
<proteinExistence type="predicted"/>
<protein>
    <submittedName>
        <fullName evidence="1">Uncharacterized protein</fullName>
    </submittedName>
</protein>
<name>A0A6A4RWH2_SCOMX</name>
<reference evidence="1 2" key="1">
    <citation type="submission" date="2019-06" db="EMBL/GenBank/DDBJ databases">
        <title>Draft genomes of female and male turbot (Scophthalmus maximus).</title>
        <authorList>
            <person name="Xu H."/>
            <person name="Xu X.-W."/>
            <person name="Shao C."/>
            <person name="Chen S."/>
        </authorList>
    </citation>
    <scope>NUCLEOTIDE SEQUENCE [LARGE SCALE GENOMIC DNA]</scope>
    <source>
        <strain evidence="1">Ysfricsl-2016a</strain>
        <tissue evidence="1">Blood</tissue>
    </source>
</reference>
<gene>
    <name evidence="1" type="ORF">F2P81_021150</name>
</gene>
<accession>A0A6A4RWH2</accession>
<evidence type="ECO:0000313" key="2">
    <source>
        <dbReference type="Proteomes" id="UP000438429"/>
    </source>
</evidence>
<dbReference type="Proteomes" id="UP000438429">
    <property type="component" value="Unassembled WGS sequence"/>
</dbReference>
<organism evidence="1 2">
    <name type="scientific">Scophthalmus maximus</name>
    <name type="common">Turbot</name>
    <name type="synonym">Psetta maxima</name>
    <dbReference type="NCBI Taxonomy" id="52904"/>
    <lineage>
        <taxon>Eukaryota</taxon>
        <taxon>Metazoa</taxon>
        <taxon>Chordata</taxon>
        <taxon>Craniata</taxon>
        <taxon>Vertebrata</taxon>
        <taxon>Euteleostomi</taxon>
        <taxon>Actinopterygii</taxon>
        <taxon>Neopterygii</taxon>
        <taxon>Teleostei</taxon>
        <taxon>Neoteleostei</taxon>
        <taxon>Acanthomorphata</taxon>
        <taxon>Carangaria</taxon>
        <taxon>Pleuronectiformes</taxon>
        <taxon>Pleuronectoidei</taxon>
        <taxon>Scophthalmidae</taxon>
        <taxon>Scophthalmus</taxon>
    </lineage>
</organism>
<dbReference type="AlphaFoldDB" id="A0A6A4RWH2"/>
<evidence type="ECO:0000313" key="1">
    <source>
        <dbReference type="EMBL" id="KAF0026413.1"/>
    </source>
</evidence>
<dbReference type="EMBL" id="VEVO01000019">
    <property type="protein sequence ID" value="KAF0026413.1"/>
    <property type="molecule type" value="Genomic_DNA"/>
</dbReference>